<feature type="region of interest" description="Disordered" evidence="1">
    <location>
        <begin position="25"/>
        <end position="179"/>
    </location>
</feature>
<evidence type="ECO:0000256" key="2">
    <source>
        <dbReference type="SAM" id="Phobius"/>
    </source>
</evidence>
<protein>
    <recommendedName>
        <fullName evidence="5">SHOCT domain-containing protein</fullName>
    </recommendedName>
</protein>
<feature type="compositionally biased region" description="Low complexity" evidence="1">
    <location>
        <begin position="39"/>
        <end position="51"/>
    </location>
</feature>
<evidence type="ECO:0000256" key="1">
    <source>
        <dbReference type="SAM" id="MobiDB-lite"/>
    </source>
</evidence>
<reference evidence="3 4" key="1">
    <citation type="submission" date="2020-07" db="EMBL/GenBank/DDBJ databases">
        <title>Sequencing the genomes of 1000 actinobacteria strains.</title>
        <authorList>
            <person name="Klenk H.-P."/>
        </authorList>
    </citation>
    <scope>NUCLEOTIDE SEQUENCE [LARGE SCALE GENOMIC DNA]</scope>
    <source>
        <strain evidence="3 4">DSM 45975</strain>
    </source>
</reference>
<gene>
    <name evidence="3" type="ORF">FHX42_004985</name>
</gene>
<organism evidence="3 4">
    <name type="scientific">Halosaccharopolyspora lacisalsi</name>
    <dbReference type="NCBI Taxonomy" id="1000566"/>
    <lineage>
        <taxon>Bacteria</taxon>
        <taxon>Bacillati</taxon>
        <taxon>Actinomycetota</taxon>
        <taxon>Actinomycetes</taxon>
        <taxon>Pseudonocardiales</taxon>
        <taxon>Pseudonocardiaceae</taxon>
        <taxon>Halosaccharopolyspora</taxon>
    </lineage>
</organism>
<name>A0A839E400_9PSEU</name>
<keyword evidence="2" id="KW-0472">Membrane</keyword>
<evidence type="ECO:0000313" key="3">
    <source>
        <dbReference type="EMBL" id="MBA8827589.1"/>
    </source>
</evidence>
<keyword evidence="2" id="KW-0812">Transmembrane</keyword>
<dbReference type="EMBL" id="JACGWZ010000008">
    <property type="protein sequence ID" value="MBA8827589.1"/>
    <property type="molecule type" value="Genomic_DNA"/>
</dbReference>
<dbReference type="RefSeq" id="WP_182546742.1">
    <property type="nucleotide sequence ID" value="NZ_JACGWZ010000008.1"/>
</dbReference>
<feature type="region of interest" description="Disordered" evidence="1">
    <location>
        <begin position="228"/>
        <end position="288"/>
    </location>
</feature>
<feature type="compositionally biased region" description="Low complexity" evidence="1">
    <location>
        <begin position="125"/>
        <end position="156"/>
    </location>
</feature>
<comment type="caution">
    <text evidence="3">The sequence shown here is derived from an EMBL/GenBank/DDBJ whole genome shotgun (WGS) entry which is preliminary data.</text>
</comment>
<proteinExistence type="predicted"/>
<feature type="compositionally biased region" description="Polar residues" evidence="1">
    <location>
        <begin position="110"/>
        <end position="124"/>
    </location>
</feature>
<dbReference type="Proteomes" id="UP000569329">
    <property type="component" value="Unassembled WGS sequence"/>
</dbReference>
<feature type="compositionally biased region" description="Low complexity" evidence="1">
    <location>
        <begin position="90"/>
        <end position="109"/>
    </location>
</feature>
<accession>A0A839E400</accession>
<feature type="compositionally biased region" description="Low complexity" evidence="1">
    <location>
        <begin position="68"/>
        <end position="81"/>
    </location>
</feature>
<keyword evidence="2" id="KW-1133">Transmembrane helix</keyword>
<feature type="compositionally biased region" description="Pro residues" evidence="1">
    <location>
        <begin position="240"/>
        <end position="261"/>
    </location>
</feature>
<feature type="transmembrane region" description="Helical" evidence="2">
    <location>
        <begin position="200"/>
        <end position="223"/>
    </location>
</feature>
<dbReference type="AlphaFoldDB" id="A0A839E400"/>
<evidence type="ECO:0008006" key="5">
    <source>
        <dbReference type="Google" id="ProtNLM"/>
    </source>
</evidence>
<keyword evidence="4" id="KW-1185">Reference proteome</keyword>
<evidence type="ECO:0000313" key="4">
    <source>
        <dbReference type="Proteomes" id="UP000569329"/>
    </source>
</evidence>
<sequence>MTWQDELQHLDAELAAGRISAEEYRQRRDAALGRAQSEQPGSPSAGFPQQGQPGGGYPGQQPNPFPPAFNWGEAAQQGNQQPPAPDNSTQVVQNPVAGQQPPGQPAAPNDQSDSTQVVNLNQVSPPQQGWPAQGWQAQQPPQPQQQGWPDQPAWGQNWGTAADGGTPWGDSDLPPEHGDTSWMRQGPEVFEGAGKSRKGLIIGLSVGGVVLLGLIAAGVFYFLPGSQPRAQPPASTSTQPPTPTSDPLPEPPPAEPAPPVDPAKVLVPAPEGQPSTFTGPLPPAELRGKKSGLLTGSVREFALGNGMVDGWFNGTIAPQKTSLIAVRMPNQQAAKELTRTYLDSQTGLSTVEELSYQGVEVVSTGRVFRTAYTSHGWTIIVTARAPEGQDQTAKSRFQDVLTQQLAQTPPTVRE</sequence>